<organism evidence="2 3">
    <name type="scientific">Botrytis hyacinthi</name>
    <dbReference type="NCBI Taxonomy" id="278943"/>
    <lineage>
        <taxon>Eukaryota</taxon>
        <taxon>Fungi</taxon>
        <taxon>Dikarya</taxon>
        <taxon>Ascomycota</taxon>
        <taxon>Pezizomycotina</taxon>
        <taxon>Leotiomycetes</taxon>
        <taxon>Helotiales</taxon>
        <taxon>Sclerotiniaceae</taxon>
        <taxon>Botrytis</taxon>
    </lineage>
</organism>
<sequence length="104" mass="12137">MDTPQPLQSQQTHLKRNVSVEKNTIINPYTAPVKDHTSYTFIRKKPFTEPRKFKISPTNTRKEPQPSAAFRRSPQFQMSHSRSIFQYTRRGVKDKQRCLAGTES</sequence>
<dbReference type="EMBL" id="PQXK01000004">
    <property type="protein sequence ID" value="TGO42899.1"/>
    <property type="molecule type" value="Genomic_DNA"/>
</dbReference>
<feature type="region of interest" description="Disordered" evidence="1">
    <location>
        <begin position="50"/>
        <end position="82"/>
    </location>
</feature>
<proteinExistence type="predicted"/>
<evidence type="ECO:0000313" key="2">
    <source>
        <dbReference type="EMBL" id="TGO42899.1"/>
    </source>
</evidence>
<dbReference type="AlphaFoldDB" id="A0A4Z1H3C6"/>
<keyword evidence="3" id="KW-1185">Reference proteome</keyword>
<reference evidence="2 3" key="1">
    <citation type="submission" date="2017-12" db="EMBL/GenBank/DDBJ databases">
        <title>Comparative genomics of Botrytis spp.</title>
        <authorList>
            <person name="Valero-Jimenez C.A."/>
            <person name="Tapia P."/>
            <person name="Veloso J."/>
            <person name="Silva-Moreno E."/>
            <person name="Staats M."/>
            <person name="Valdes J.H."/>
            <person name="Van Kan J.A.L."/>
        </authorList>
    </citation>
    <scope>NUCLEOTIDE SEQUENCE [LARGE SCALE GENOMIC DNA]</scope>
    <source>
        <strain evidence="2 3">Bh0001</strain>
    </source>
</reference>
<protein>
    <submittedName>
        <fullName evidence="2">Uncharacterized protein</fullName>
    </submittedName>
</protein>
<evidence type="ECO:0000313" key="3">
    <source>
        <dbReference type="Proteomes" id="UP000297814"/>
    </source>
</evidence>
<accession>A0A4Z1H3C6</accession>
<gene>
    <name evidence="2" type="ORF">BHYA_0004g00250</name>
</gene>
<comment type="caution">
    <text evidence="2">The sequence shown here is derived from an EMBL/GenBank/DDBJ whole genome shotgun (WGS) entry which is preliminary data.</text>
</comment>
<evidence type="ECO:0000256" key="1">
    <source>
        <dbReference type="SAM" id="MobiDB-lite"/>
    </source>
</evidence>
<dbReference type="Proteomes" id="UP000297814">
    <property type="component" value="Unassembled WGS sequence"/>
</dbReference>
<name>A0A4Z1H3C6_9HELO</name>